<organism evidence="1 2">
    <name type="scientific">Persea americana</name>
    <name type="common">Avocado</name>
    <dbReference type="NCBI Taxonomy" id="3435"/>
    <lineage>
        <taxon>Eukaryota</taxon>
        <taxon>Viridiplantae</taxon>
        <taxon>Streptophyta</taxon>
        <taxon>Embryophyta</taxon>
        <taxon>Tracheophyta</taxon>
        <taxon>Spermatophyta</taxon>
        <taxon>Magnoliopsida</taxon>
        <taxon>Magnoliidae</taxon>
        <taxon>Laurales</taxon>
        <taxon>Lauraceae</taxon>
        <taxon>Persea</taxon>
    </lineage>
</organism>
<reference evidence="1 2" key="1">
    <citation type="journal article" date="2022" name="Hortic Res">
        <title>A haplotype resolved chromosomal level avocado genome allows analysis of novel avocado genes.</title>
        <authorList>
            <person name="Nath O."/>
            <person name="Fletcher S.J."/>
            <person name="Hayward A."/>
            <person name="Shaw L.M."/>
            <person name="Masouleh A.K."/>
            <person name="Furtado A."/>
            <person name="Henry R.J."/>
            <person name="Mitter N."/>
        </authorList>
    </citation>
    <scope>NUCLEOTIDE SEQUENCE [LARGE SCALE GENOMIC DNA]</scope>
    <source>
        <strain evidence="2">cv. Hass</strain>
    </source>
</reference>
<proteinExistence type="predicted"/>
<keyword evidence="2" id="KW-1185">Reference proteome</keyword>
<name>A0ACC2LEK0_PERAE</name>
<protein>
    <submittedName>
        <fullName evidence="1">Uncharacterized protein</fullName>
    </submittedName>
</protein>
<dbReference type="Proteomes" id="UP001234297">
    <property type="component" value="Chromosome 7"/>
</dbReference>
<dbReference type="EMBL" id="CM056815">
    <property type="protein sequence ID" value="KAJ8631849.1"/>
    <property type="molecule type" value="Genomic_DNA"/>
</dbReference>
<sequence>MKPEGSEVATEEGYQSDLEYLKKKVDAGADLIITQLFFDTDAFLKFVDDCRQIGISCPIIPGILAISTHRNLAYMTKMCKPKIPKEMKDALELVKDNEEALMEYGIQMGTEMCRKILAHGIKRLHFYTINKERAALAILKNLGLVSDNKNTKSLEGGVQNHTGSNGTIH</sequence>
<evidence type="ECO:0000313" key="1">
    <source>
        <dbReference type="EMBL" id="KAJ8631849.1"/>
    </source>
</evidence>
<comment type="caution">
    <text evidence="1">The sequence shown here is derived from an EMBL/GenBank/DDBJ whole genome shotgun (WGS) entry which is preliminary data.</text>
</comment>
<accession>A0ACC2LEK0</accession>
<gene>
    <name evidence="1" type="ORF">MRB53_025172</name>
</gene>
<evidence type="ECO:0000313" key="2">
    <source>
        <dbReference type="Proteomes" id="UP001234297"/>
    </source>
</evidence>